<name>A0A329RLW7_9STRA</name>
<evidence type="ECO:0000313" key="4">
    <source>
        <dbReference type="Proteomes" id="UP000251314"/>
    </source>
</evidence>
<dbReference type="OrthoDB" id="10285774at2759"/>
<evidence type="ECO:0000313" key="2">
    <source>
        <dbReference type="EMBL" id="KAG6949100.1"/>
    </source>
</evidence>
<evidence type="ECO:0000256" key="1">
    <source>
        <dbReference type="SAM" id="MobiDB-lite"/>
    </source>
</evidence>
<reference evidence="3 4" key="1">
    <citation type="submission" date="2018-01" db="EMBL/GenBank/DDBJ databases">
        <title>Draft genome of the strawberry crown rot pathogen Phytophthora cactorum.</title>
        <authorList>
            <person name="Armitage A.D."/>
            <person name="Lysoe E."/>
            <person name="Nellist C.F."/>
            <person name="Harrison R.J."/>
            <person name="Brurberg M.B."/>
        </authorList>
    </citation>
    <scope>NUCLEOTIDE SEQUENCE [LARGE SCALE GENOMIC DNA]</scope>
    <source>
        <strain evidence="3 4">10300</strain>
    </source>
</reference>
<evidence type="ECO:0000313" key="3">
    <source>
        <dbReference type="EMBL" id="RAW24282.1"/>
    </source>
</evidence>
<protein>
    <submittedName>
        <fullName evidence="3">Uncharacterized protein</fullName>
    </submittedName>
</protein>
<reference evidence="2" key="2">
    <citation type="submission" date="2021-01" db="EMBL/GenBank/DDBJ databases">
        <title>Phytophthora aleatoria, a newly-described species from Pinus radiata is distinct from Phytophthora cactorum isolates based on comparative genomics.</title>
        <authorList>
            <person name="Mcdougal R."/>
            <person name="Panda P."/>
            <person name="Williams N."/>
            <person name="Studholme D.J."/>
        </authorList>
    </citation>
    <scope>NUCLEOTIDE SEQUENCE</scope>
    <source>
        <strain evidence="2">NZFS 3830</strain>
    </source>
</reference>
<feature type="region of interest" description="Disordered" evidence="1">
    <location>
        <begin position="61"/>
        <end position="106"/>
    </location>
</feature>
<dbReference type="AlphaFoldDB" id="A0A329RLW7"/>
<comment type="caution">
    <text evidence="3">The sequence shown here is derived from an EMBL/GenBank/DDBJ whole genome shotgun (WGS) entry which is preliminary data.</text>
</comment>
<sequence>MNGVPRHVHHAVWLHAKPTIEKAITMLPAQPKKTPQWKRVALGGQLLTHVKFKEAAAPLRTKTAAGQKAKISERAKKTPNQKVLKRAKTVASAPVSASADPHDIVV</sequence>
<organism evidence="3 4">
    <name type="scientific">Phytophthora cactorum</name>
    <dbReference type="NCBI Taxonomy" id="29920"/>
    <lineage>
        <taxon>Eukaryota</taxon>
        <taxon>Sar</taxon>
        <taxon>Stramenopiles</taxon>
        <taxon>Oomycota</taxon>
        <taxon>Peronosporomycetes</taxon>
        <taxon>Peronosporales</taxon>
        <taxon>Peronosporaceae</taxon>
        <taxon>Phytophthora</taxon>
    </lineage>
</organism>
<gene>
    <name evidence="2" type="ORF">JG687_00015080</name>
    <name evidence="3" type="ORF">PC110_g19287</name>
</gene>
<dbReference type="Proteomes" id="UP000688947">
    <property type="component" value="Unassembled WGS sequence"/>
</dbReference>
<accession>A0A329RLW7</accession>
<feature type="compositionally biased region" description="Basic residues" evidence="1">
    <location>
        <begin position="77"/>
        <end position="88"/>
    </location>
</feature>
<dbReference type="EMBL" id="JAENGZ010001294">
    <property type="protein sequence ID" value="KAG6949100.1"/>
    <property type="molecule type" value="Genomic_DNA"/>
</dbReference>
<keyword evidence="4" id="KW-1185">Reference proteome</keyword>
<feature type="compositionally biased region" description="Low complexity" evidence="1">
    <location>
        <begin position="90"/>
        <end position="99"/>
    </location>
</feature>
<proteinExistence type="predicted"/>
<dbReference type="Proteomes" id="UP000251314">
    <property type="component" value="Unassembled WGS sequence"/>
</dbReference>
<dbReference type="VEuPathDB" id="FungiDB:PC110_g19287"/>
<dbReference type="EMBL" id="MJFZ01000909">
    <property type="protein sequence ID" value="RAW24282.1"/>
    <property type="molecule type" value="Genomic_DNA"/>
</dbReference>